<reference evidence="2" key="2">
    <citation type="submission" date="2023-05" db="EMBL/GenBank/DDBJ databases">
        <authorList>
            <person name="Fouks B."/>
        </authorList>
    </citation>
    <scope>NUCLEOTIDE SEQUENCE</scope>
    <source>
        <strain evidence="2">Stay&amp;Tobe</strain>
        <tissue evidence="2">Testes</tissue>
    </source>
</reference>
<dbReference type="Proteomes" id="UP001233999">
    <property type="component" value="Unassembled WGS sequence"/>
</dbReference>
<evidence type="ECO:0000313" key="2">
    <source>
        <dbReference type="EMBL" id="KAJ9589386.1"/>
    </source>
</evidence>
<proteinExistence type="predicted"/>
<keyword evidence="1" id="KW-1133">Transmembrane helix</keyword>
<feature type="transmembrane region" description="Helical" evidence="1">
    <location>
        <begin position="101"/>
        <end position="118"/>
    </location>
</feature>
<reference evidence="2" key="1">
    <citation type="journal article" date="2023" name="IScience">
        <title>Live-bearing cockroach genome reveals convergent evolutionary mechanisms linked to viviparity in insects and beyond.</title>
        <authorList>
            <person name="Fouks B."/>
            <person name="Harrison M.C."/>
            <person name="Mikhailova A.A."/>
            <person name="Marchal E."/>
            <person name="English S."/>
            <person name="Carruthers M."/>
            <person name="Jennings E.C."/>
            <person name="Chiamaka E.L."/>
            <person name="Frigard R.A."/>
            <person name="Pippel M."/>
            <person name="Attardo G.M."/>
            <person name="Benoit J.B."/>
            <person name="Bornberg-Bauer E."/>
            <person name="Tobe S.S."/>
        </authorList>
    </citation>
    <scope>NUCLEOTIDE SEQUENCE</scope>
    <source>
        <strain evidence="2">Stay&amp;Tobe</strain>
    </source>
</reference>
<name>A0AAD7ZZ76_DIPPU</name>
<evidence type="ECO:0000256" key="1">
    <source>
        <dbReference type="SAM" id="Phobius"/>
    </source>
</evidence>
<feature type="transmembrane region" description="Helical" evidence="1">
    <location>
        <begin position="7"/>
        <end position="25"/>
    </location>
</feature>
<accession>A0AAD7ZZ76</accession>
<organism evidence="2 3">
    <name type="scientific">Diploptera punctata</name>
    <name type="common">Pacific beetle cockroach</name>
    <dbReference type="NCBI Taxonomy" id="6984"/>
    <lineage>
        <taxon>Eukaryota</taxon>
        <taxon>Metazoa</taxon>
        <taxon>Ecdysozoa</taxon>
        <taxon>Arthropoda</taxon>
        <taxon>Hexapoda</taxon>
        <taxon>Insecta</taxon>
        <taxon>Pterygota</taxon>
        <taxon>Neoptera</taxon>
        <taxon>Polyneoptera</taxon>
        <taxon>Dictyoptera</taxon>
        <taxon>Blattodea</taxon>
        <taxon>Blaberoidea</taxon>
        <taxon>Blaberidae</taxon>
        <taxon>Diplopterinae</taxon>
        <taxon>Diploptera</taxon>
    </lineage>
</organism>
<sequence>MERNIKSYIFIIAIAITVYELNLWPPRLKTPPLVLMLIYQAVMGMIITNAAYVVVWERIDYMCCLLCFYCAAGIQELNEYLGLDFINDVANWLESECACDMLSTLVSIIILLWLLVATDTTCHIVRFTTWLSEKIQQLMQYKRRVHFRPENQVSYCVLQNIPPPRRRNTDRS</sequence>
<dbReference type="AlphaFoldDB" id="A0AAD7ZZ76"/>
<keyword evidence="3" id="KW-1185">Reference proteome</keyword>
<keyword evidence="1" id="KW-0472">Membrane</keyword>
<comment type="caution">
    <text evidence="2">The sequence shown here is derived from an EMBL/GenBank/DDBJ whole genome shotgun (WGS) entry which is preliminary data.</text>
</comment>
<gene>
    <name evidence="2" type="ORF">L9F63_017406</name>
</gene>
<evidence type="ECO:0000313" key="3">
    <source>
        <dbReference type="Proteomes" id="UP001233999"/>
    </source>
</evidence>
<dbReference type="EMBL" id="JASPKZ010004945">
    <property type="protein sequence ID" value="KAJ9589386.1"/>
    <property type="molecule type" value="Genomic_DNA"/>
</dbReference>
<feature type="transmembrane region" description="Helical" evidence="1">
    <location>
        <begin position="62"/>
        <end position="81"/>
    </location>
</feature>
<protein>
    <submittedName>
        <fullName evidence="2">Uncharacterized protein</fullName>
    </submittedName>
</protein>
<feature type="transmembrane region" description="Helical" evidence="1">
    <location>
        <begin position="37"/>
        <end position="55"/>
    </location>
</feature>
<keyword evidence="1" id="KW-0812">Transmembrane</keyword>